<organism evidence="2 3">
    <name type="scientific">Hyaloperonospora arabidopsidis (strain Emoy2)</name>
    <name type="common">Downy mildew agent</name>
    <name type="synonym">Peronospora arabidopsidis</name>
    <dbReference type="NCBI Taxonomy" id="559515"/>
    <lineage>
        <taxon>Eukaryota</taxon>
        <taxon>Sar</taxon>
        <taxon>Stramenopiles</taxon>
        <taxon>Oomycota</taxon>
        <taxon>Peronosporomycetes</taxon>
        <taxon>Peronosporales</taxon>
        <taxon>Peronosporaceae</taxon>
        <taxon>Hyaloperonospora</taxon>
    </lineage>
</organism>
<dbReference type="Proteomes" id="UP000011713">
    <property type="component" value="Unassembled WGS sequence"/>
</dbReference>
<proteinExistence type="predicted"/>
<protein>
    <submittedName>
        <fullName evidence="2">Uncharacterized protein</fullName>
    </submittedName>
</protein>
<feature type="transmembrane region" description="Helical" evidence="1">
    <location>
        <begin position="115"/>
        <end position="132"/>
    </location>
</feature>
<evidence type="ECO:0000313" key="2">
    <source>
        <dbReference type="EnsemblProtists" id="HpaP812674"/>
    </source>
</evidence>
<dbReference type="VEuPathDB" id="FungiDB:HpaG812674"/>
<evidence type="ECO:0000256" key="1">
    <source>
        <dbReference type="SAM" id="Phobius"/>
    </source>
</evidence>
<keyword evidence="1" id="KW-0472">Membrane</keyword>
<dbReference type="InParanoid" id="M4C0X0"/>
<dbReference type="EMBL" id="JH598087">
    <property type="status" value="NOT_ANNOTATED_CDS"/>
    <property type="molecule type" value="Genomic_DNA"/>
</dbReference>
<keyword evidence="1" id="KW-0812">Transmembrane</keyword>
<sequence>MHLCIVSRSRKRRQSVLILLMLFMSLLLLQLCCFCCCFCFFATAALATAVSVLGVTTALWGSDLERHSKVRRVRLLVTVRKVECRAFKSYLSVCVCVSVNNAVSTGLISTLRASYSFFSDCCCIVFYILIQFSERVTCIKGRAPERAPLSYTITVYVYHFNLSIQGRGALFYFPIVWGIFLFS</sequence>
<evidence type="ECO:0000313" key="3">
    <source>
        <dbReference type="Proteomes" id="UP000011713"/>
    </source>
</evidence>
<name>M4C0X0_HYAAE</name>
<dbReference type="EnsemblProtists" id="HpaT812674">
    <property type="protein sequence ID" value="HpaP812674"/>
    <property type="gene ID" value="HpaG812674"/>
</dbReference>
<reference evidence="2" key="2">
    <citation type="submission" date="2015-06" db="UniProtKB">
        <authorList>
            <consortium name="EnsemblProtists"/>
        </authorList>
    </citation>
    <scope>IDENTIFICATION</scope>
    <source>
        <strain evidence="2">Emoy2</strain>
    </source>
</reference>
<reference evidence="3" key="1">
    <citation type="journal article" date="2010" name="Science">
        <title>Signatures of adaptation to obligate biotrophy in the Hyaloperonospora arabidopsidis genome.</title>
        <authorList>
            <person name="Baxter L."/>
            <person name="Tripathy S."/>
            <person name="Ishaque N."/>
            <person name="Boot N."/>
            <person name="Cabral A."/>
            <person name="Kemen E."/>
            <person name="Thines M."/>
            <person name="Ah-Fong A."/>
            <person name="Anderson R."/>
            <person name="Badejoko W."/>
            <person name="Bittner-Eddy P."/>
            <person name="Boore J.L."/>
            <person name="Chibucos M.C."/>
            <person name="Coates M."/>
            <person name="Dehal P."/>
            <person name="Delehaunty K."/>
            <person name="Dong S."/>
            <person name="Downton P."/>
            <person name="Dumas B."/>
            <person name="Fabro G."/>
            <person name="Fronick C."/>
            <person name="Fuerstenberg S.I."/>
            <person name="Fulton L."/>
            <person name="Gaulin E."/>
            <person name="Govers F."/>
            <person name="Hughes L."/>
            <person name="Humphray S."/>
            <person name="Jiang R.H."/>
            <person name="Judelson H."/>
            <person name="Kamoun S."/>
            <person name="Kyung K."/>
            <person name="Meijer H."/>
            <person name="Minx P."/>
            <person name="Morris P."/>
            <person name="Nelson J."/>
            <person name="Phuntumart V."/>
            <person name="Qutob D."/>
            <person name="Rehmany A."/>
            <person name="Rougon-Cardoso A."/>
            <person name="Ryden P."/>
            <person name="Torto-Alalibo T."/>
            <person name="Studholme D."/>
            <person name="Wang Y."/>
            <person name="Win J."/>
            <person name="Wood J."/>
            <person name="Clifton S.W."/>
            <person name="Rogers J."/>
            <person name="Van den Ackerveken G."/>
            <person name="Jones J.D."/>
            <person name="McDowell J.M."/>
            <person name="Beynon J."/>
            <person name="Tyler B.M."/>
        </authorList>
    </citation>
    <scope>NUCLEOTIDE SEQUENCE [LARGE SCALE GENOMIC DNA]</scope>
    <source>
        <strain evidence="3">Emoy2</strain>
    </source>
</reference>
<keyword evidence="1" id="KW-1133">Transmembrane helix</keyword>
<dbReference type="HOGENOM" id="CLU_1477785_0_0_1"/>
<dbReference type="AlphaFoldDB" id="M4C0X0"/>
<accession>M4C0X0</accession>
<keyword evidence="3" id="KW-1185">Reference proteome</keyword>